<proteinExistence type="predicted"/>
<dbReference type="VEuPathDB" id="FungiDB:An07g06850"/>
<reference evidence="1" key="1">
    <citation type="submission" date="2025-02" db="EMBL/GenBank/DDBJ databases">
        <authorList>
            <consortium name="NCBI Genome Project"/>
        </authorList>
    </citation>
    <scope>NUCLEOTIDE SEQUENCE</scope>
</reference>
<dbReference type="KEGG" id="ang:An07g06850"/>
<sequence length="147" mass="16914">MNLRAIHSIRALDFQSNGLQPKIWTTFRCRALARAMPTIAFMEPGAWPRHRRAVHDARLTVHWERDSCNYSRLQVFWAVTLTGIQPGAAPARPRTLDVKRSGNYPRYQKQEKLLGIEEPDTVAELRFSTTSATWQRLAELTRRSRGG</sequence>
<protein>
    <submittedName>
        <fullName evidence="1">Uncharacterized protein</fullName>
    </submittedName>
</protein>
<organism evidence="1">
    <name type="scientific">Aspergillus niger</name>
    <dbReference type="NCBI Taxonomy" id="5061"/>
    <lineage>
        <taxon>Eukaryota</taxon>
        <taxon>Fungi</taxon>
        <taxon>Dikarya</taxon>
        <taxon>Ascomycota</taxon>
        <taxon>Pezizomycotina</taxon>
        <taxon>Eurotiomycetes</taxon>
        <taxon>Eurotiomycetidae</taxon>
        <taxon>Eurotiales</taxon>
        <taxon>Aspergillaceae</taxon>
        <taxon>Aspergillus</taxon>
        <taxon>Aspergillus subgen. Circumdati</taxon>
    </lineage>
</organism>
<gene>
    <name evidence="1" type="ORF">An07g06850</name>
</gene>
<dbReference type="RefSeq" id="XP_059600985.1">
    <property type="nucleotide sequence ID" value="XM_059748553.1"/>
</dbReference>
<reference evidence="1" key="2">
    <citation type="submission" date="2025-08" db="UniProtKB">
        <authorList>
            <consortium name="RefSeq"/>
        </authorList>
    </citation>
    <scope>IDENTIFICATION</scope>
</reference>
<dbReference type="GeneID" id="84591445"/>
<name>A0AAJ8BNK7_ASPNG</name>
<dbReference type="AlphaFoldDB" id="A0AAJ8BNK7"/>
<evidence type="ECO:0000313" key="1">
    <source>
        <dbReference type="RefSeq" id="XP_059600985.1"/>
    </source>
</evidence>
<accession>A0AAJ8BNK7</accession>